<evidence type="ECO:0000313" key="3">
    <source>
        <dbReference type="EMBL" id="PKI61672.1"/>
    </source>
</evidence>
<comment type="caution">
    <text evidence="3">The sequence shown here is derived from an EMBL/GenBank/DDBJ whole genome shotgun (WGS) entry which is preliminary data.</text>
</comment>
<dbReference type="Pfam" id="PF13963">
    <property type="entry name" value="Transpos_assoc"/>
    <property type="match status" value="1"/>
</dbReference>
<feature type="coiled-coil region" evidence="1">
    <location>
        <begin position="154"/>
        <end position="213"/>
    </location>
</feature>
<reference evidence="3 4" key="1">
    <citation type="submission" date="2017-11" db="EMBL/GenBank/DDBJ databases">
        <title>De-novo sequencing of pomegranate (Punica granatum L.) genome.</title>
        <authorList>
            <person name="Akparov Z."/>
            <person name="Amiraslanov A."/>
            <person name="Hajiyeva S."/>
            <person name="Abbasov M."/>
            <person name="Kaur K."/>
            <person name="Hamwieh A."/>
            <person name="Solovyev V."/>
            <person name="Salamov A."/>
            <person name="Braich B."/>
            <person name="Kosarev P."/>
            <person name="Mahmoud A."/>
            <person name="Hajiyev E."/>
            <person name="Babayeva S."/>
            <person name="Izzatullayeva V."/>
            <person name="Mammadov A."/>
            <person name="Mammadov A."/>
            <person name="Sharifova S."/>
            <person name="Ojaghi J."/>
            <person name="Eynullazada K."/>
            <person name="Bayramov B."/>
            <person name="Abdulazimova A."/>
            <person name="Shahmuradov I."/>
        </authorList>
    </citation>
    <scope>NUCLEOTIDE SEQUENCE [LARGE SCALE GENOMIC DNA]</scope>
    <source>
        <strain evidence="4">cv. AG2017</strain>
        <tissue evidence="3">Leaf</tissue>
    </source>
</reference>
<name>A0A2I0JZI9_PUNGR</name>
<evidence type="ECO:0000313" key="4">
    <source>
        <dbReference type="Proteomes" id="UP000233551"/>
    </source>
</evidence>
<feature type="domain" description="Transposase-associated" evidence="2">
    <location>
        <begin position="6"/>
        <end position="79"/>
    </location>
</feature>
<keyword evidence="4" id="KW-1185">Reference proteome</keyword>
<dbReference type="EMBL" id="PGOL01001016">
    <property type="protein sequence ID" value="PKI61672.1"/>
    <property type="molecule type" value="Genomic_DNA"/>
</dbReference>
<keyword evidence="1" id="KW-0175">Coiled coil</keyword>
<protein>
    <recommendedName>
        <fullName evidence="2">Transposase-associated domain-containing protein</fullName>
    </recommendedName>
</protein>
<accession>A0A2I0JZI9</accession>
<gene>
    <name evidence="3" type="ORF">CRG98_017896</name>
</gene>
<sequence length="238" mass="28402">MDDLDKSWMKARRLRAEYMKGVDQFSDYAFRNSTRNDNRIKCPCLNCNNVFLKVREEVKYDLCKKGIVPSYTIWYFHSEKESVVVQDDEKSDEELDEEFDGDDMITMLEEGDDELYRQVVGPERHGRTRGYVLGLTPSTVFGTTPGRIELASQLHAASTQNIELRSKIDNLEKKIEDDRKKIEERMEERRMIEERMEVVREKMEEKMEEDRRKMDMLLVFVEEMNRKEMLQLENESLR</sequence>
<dbReference type="Proteomes" id="UP000233551">
    <property type="component" value="Unassembled WGS sequence"/>
</dbReference>
<evidence type="ECO:0000259" key="2">
    <source>
        <dbReference type="Pfam" id="PF13963"/>
    </source>
</evidence>
<dbReference type="InterPro" id="IPR029480">
    <property type="entry name" value="Transpos_assoc"/>
</dbReference>
<dbReference type="AlphaFoldDB" id="A0A2I0JZI9"/>
<proteinExistence type="predicted"/>
<evidence type="ECO:0000256" key="1">
    <source>
        <dbReference type="SAM" id="Coils"/>
    </source>
</evidence>
<organism evidence="3 4">
    <name type="scientific">Punica granatum</name>
    <name type="common">Pomegranate</name>
    <dbReference type="NCBI Taxonomy" id="22663"/>
    <lineage>
        <taxon>Eukaryota</taxon>
        <taxon>Viridiplantae</taxon>
        <taxon>Streptophyta</taxon>
        <taxon>Embryophyta</taxon>
        <taxon>Tracheophyta</taxon>
        <taxon>Spermatophyta</taxon>
        <taxon>Magnoliopsida</taxon>
        <taxon>eudicotyledons</taxon>
        <taxon>Gunneridae</taxon>
        <taxon>Pentapetalae</taxon>
        <taxon>rosids</taxon>
        <taxon>malvids</taxon>
        <taxon>Myrtales</taxon>
        <taxon>Lythraceae</taxon>
        <taxon>Punica</taxon>
    </lineage>
</organism>